<name>A0A839H026_9LACO</name>
<dbReference type="AlphaFoldDB" id="A0A839H026"/>
<dbReference type="Pfam" id="PF01381">
    <property type="entry name" value="HTH_3"/>
    <property type="match status" value="1"/>
</dbReference>
<evidence type="ECO:0000259" key="1">
    <source>
        <dbReference type="PROSITE" id="PS50943"/>
    </source>
</evidence>
<dbReference type="PROSITE" id="PS50943">
    <property type="entry name" value="HTH_CROC1"/>
    <property type="match status" value="1"/>
</dbReference>
<accession>A0A839H026</accession>
<reference evidence="2 3" key="1">
    <citation type="submission" date="2020-07" db="EMBL/GenBank/DDBJ databases">
        <title>Description of Limosilactobacillus balticus sp. nov., Limosilactobacillus agrestis sp. nov., Limosilactobacillus albertensis sp. nov., Limosilactobacillus rudii sp. nov., Limosilactobacillus fastidiosus sp. nov., five novel Limosilactobacillus species isolated from the vertebrate gastrointestinal tract, and proposal of 6 subspecies of Limosilactobacillus reuteri adapted to the gastrointestinal tract of specific vertebrate hosts.</title>
        <authorList>
            <person name="Li F."/>
            <person name="Cheng C."/>
            <person name="Zheng J."/>
            <person name="Quevedo R.M."/>
            <person name="Li J."/>
            <person name="Roos S."/>
            <person name="Gaenzle M.G."/>
            <person name="Walter J."/>
        </authorList>
    </citation>
    <scope>NUCLEOTIDE SEQUENCE [LARGE SCALE GENOMIC DNA]</scope>
    <source>
        <strain evidence="2 3">Lr3000</strain>
    </source>
</reference>
<dbReference type="RefSeq" id="WP_182602925.1">
    <property type="nucleotide sequence ID" value="NZ_JACIVD010000066.1"/>
</dbReference>
<gene>
    <name evidence="2" type="ORF">H5S41_08185</name>
</gene>
<dbReference type="InterPro" id="IPR010982">
    <property type="entry name" value="Lambda_DNA-bd_dom_sf"/>
</dbReference>
<evidence type="ECO:0000313" key="2">
    <source>
        <dbReference type="EMBL" id="MBB1123935.1"/>
    </source>
</evidence>
<sequence length="267" mass="31078">MNRIRKCRQNKKLTLKQLSEELAKQDFKISADALGKYERGEREPKLETWIKLADFFGVSVSYLQGMEQKDLEGLLKRFSNDVIILAEFIGENKSKSLSAKKIVDISLNSKMFFYSYDETDIKKIVNIISTIQNDNYLIKKNSESNLNNKEFAKENLKSGLDYCEKKTLNYYEHALSYLSRDSSLPKSFISTYQDMAKMHSIHQKGEEDLYLLNVAMDQLHTNINEMRQILLMNKKTDSKVANTILETYSEAIREFIKLSHKIKNNSH</sequence>
<dbReference type="SUPFAM" id="SSF47413">
    <property type="entry name" value="lambda repressor-like DNA-binding domains"/>
    <property type="match status" value="1"/>
</dbReference>
<dbReference type="SMART" id="SM00530">
    <property type="entry name" value="HTH_XRE"/>
    <property type="match status" value="1"/>
</dbReference>
<protein>
    <submittedName>
        <fullName evidence="2">Helix-turn-helix transcriptional regulator</fullName>
    </submittedName>
</protein>
<dbReference type="CDD" id="cd00093">
    <property type="entry name" value="HTH_XRE"/>
    <property type="match status" value="1"/>
</dbReference>
<comment type="caution">
    <text evidence="2">The sequence shown here is derived from an EMBL/GenBank/DDBJ whole genome shotgun (WGS) entry which is preliminary data.</text>
</comment>
<dbReference type="InterPro" id="IPR001387">
    <property type="entry name" value="Cro/C1-type_HTH"/>
</dbReference>
<evidence type="ECO:0000313" key="3">
    <source>
        <dbReference type="Proteomes" id="UP000547628"/>
    </source>
</evidence>
<dbReference type="Proteomes" id="UP000547628">
    <property type="component" value="Unassembled WGS sequence"/>
</dbReference>
<organism evidence="2 3">
    <name type="scientific">Limosilactobacillus albertensis</name>
    <dbReference type="NCBI Taxonomy" id="2759752"/>
    <lineage>
        <taxon>Bacteria</taxon>
        <taxon>Bacillati</taxon>
        <taxon>Bacillota</taxon>
        <taxon>Bacilli</taxon>
        <taxon>Lactobacillales</taxon>
        <taxon>Lactobacillaceae</taxon>
        <taxon>Limosilactobacillus</taxon>
    </lineage>
</organism>
<feature type="domain" description="HTH cro/C1-type" evidence="1">
    <location>
        <begin position="4"/>
        <end position="63"/>
    </location>
</feature>
<dbReference type="GO" id="GO:0003677">
    <property type="term" value="F:DNA binding"/>
    <property type="evidence" value="ECO:0007669"/>
    <property type="project" value="InterPro"/>
</dbReference>
<dbReference type="Gene3D" id="1.10.260.40">
    <property type="entry name" value="lambda repressor-like DNA-binding domains"/>
    <property type="match status" value="1"/>
</dbReference>
<dbReference type="EMBL" id="JACIVD010000066">
    <property type="protein sequence ID" value="MBB1123935.1"/>
    <property type="molecule type" value="Genomic_DNA"/>
</dbReference>
<proteinExistence type="predicted"/>